<dbReference type="InterPro" id="IPR029526">
    <property type="entry name" value="PGBD"/>
</dbReference>
<feature type="domain" description="PiggyBac transposable element-derived protein" evidence="1">
    <location>
        <begin position="1"/>
        <end position="278"/>
    </location>
</feature>
<evidence type="ECO:0000313" key="2">
    <source>
        <dbReference type="EMBL" id="CAI9572414.1"/>
    </source>
</evidence>
<dbReference type="PANTHER" id="PTHR46599">
    <property type="entry name" value="PIGGYBAC TRANSPOSABLE ELEMENT-DERIVED PROTEIN 4"/>
    <property type="match status" value="1"/>
</dbReference>
<comment type="caution">
    <text evidence="2">The sequence shown here is derived from an EMBL/GenBank/DDBJ whole genome shotgun (WGS) entry which is preliminary data.</text>
</comment>
<organism evidence="2 3">
    <name type="scientific">Staurois parvus</name>
    <dbReference type="NCBI Taxonomy" id="386267"/>
    <lineage>
        <taxon>Eukaryota</taxon>
        <taxon>Metazoa</taxon>
        <taxon>Chordata</taxon>
        <taxon>Craniata</taxon>
        <taxon>Vertebrata</taxon>
        <taxon>Euteleostomi</taxon>
        <taxon>Amphibia</taxon>
        <taxon>Batrachia</taxon>
        <taxon>Anura</taxon>
        <taxon>Neobatrachia</taxon>
        <taxon>Ranoidea</taxon>
        <taxon>Ranidae</taxon>
        <taxon>Staurois</taxon>
    </lineage>
</organism>
<reference evidence="2" key="1">
    <citation type="submission" date="2023-05" db="EMBL/GenBank/DDBJ databases">
        <authorList>
            <person name="Stuckert A."/>
        </authorList>
    </citation>
    <scope>NUCLEOTIDE SEQUENCE</scope>
</reference>
<dbReference type="PANTHER" id="PTHR46599:SF3">
    <property type="entry name" value="PIGGYBAC TRANSPOSABLE ELEMENT-DERIVED PROTEIN 4"/>
    <property type="match status" value="1"/>
</dbReference>
<protein>
    <recommendedName>
        <fullName evidence="1">PiggyBac transposable element-derived protein domain-containing protein</fullName>
    </recommendedName>
</protein>
<dbReference type="Proteomes" id="UP001162483">
    <property type="component" value="Unassembled WGS sequence"/>
</dbReference>
<accession>A0ABN9DIH1</accession>
<evidence type="ECO:0000313" key="3">
    <source>
        <dbReference type="Proteomes" id="UP001162483"/>
    </source>
</evidence>
<gene>
    <name evidence="2" type="ORF">SPARVUS_LOCUS7434608</name>
</gene>
<proteinExistence type="predicted"/>
<name>A0ABN9DIH1_9NEOB</name>
<dbReference type="Pfam" id="PF13843">
    <property type="entry name" value="DDE_Tnp_1_7"/>
    <property type="match status" value="1"/>
</dbReference>
<keyword evidence="3" id="KW-1185">Reference proteome</keyword>
<dbReference type="EMBL" id="CATNWA010014491">
    <property type="protein sequence ID" value="CAI9572414.1"/>
    <property type="molecule type" value="Genomic_DNA"/>
</dbReference>
<sequence>MSEYRFSLIMKYLHFTNNEEFDEATHPQPKLKKIWEVYQNIVFNFQRTYVPDRDVSVDESLMAYKGRLSWIQYIASKRARFGIKFYMVCESSTGYIWNSVIYTGKGTQFNPRYSDYGMATSSVLTLLEPLLNQGYCVTTDNFYTSPELYEVLIKNKTNAYGTVKSNRRGMPSTFAQKQLKTGEMVAWQKGKMMAMRWRDKKDVCLMSTVHNLSTGMAHTRGGKDVLKPQLVIDYNNTMGGVDRADQAMTFYPAMRKQQKKYYKKIFRHLLEQCLWNSYILHRAKSDKPLIHSEFIWKVAEQIFINYQSHQ</sequence>
<evidence type="ECO:0000259" key="1">
    <source>
        <dbReference type="Pfam" id="PF13843"/>
    </source>
</evidence>